<dbReference type="InterPro" id="IPR050553">
    <property type="entry name" value="Thioredoxin_ResA/DsbE_sf"/>
</dbReference>
<feature type="domain" description="Thioredoxin" evidence="6">
    <location>
        <begin position="37"/>
        <end position="181"/>
    </location>
</feature>
<feature type="chain" id="PRO_5021010009" evidence="5">
    <location>
        <begin position="23"/>
        <end position="431"/>
    </location>
</feature>
<reference evidence="7 8" key="1">
    <citation type="submission" date="2019-03" db="EMBL/GenBank/DDBJ databases">
        <title>Genomic Encyclopedia of Archaeal and Bacterial Type Strains, Phase II (KMG-II): from individual species to whole genera.</title>
        <authorList>
            <person name="Goeker M."/>
        </authorList>
    </citation>
    <scope>NUCLEOTIDE SEQUENCE [LARGE SCALE GENOMIC DNA]</scope>
    <source>
        <strain evidence="7 8">DSM 28353</strain>
    </source>
</reference>
<dbReference type="GO" id="GO:0016853">
    <property type="term" value="F:isomerase activity"/>
    <property type="evidence" value="ECO:0007669"/>
    <property type="project" value="UniProtKB-KW"/>
</dbReference>
<dbReference type="InterPro" id="IPR013766">
    <property type="entry name" value="Thioredoxin_domain"/>
</dbReference>
<dbReference type="OrthoDB" id="793244at2"/>
<feature type="signal peptide" evidence="5">
    <location>
        <begin position="1"/>
        <end position="22"/>
    </location>
</feature>
<dbReference type="PROSITE" id="PS00194">
    <property type="entry name" value="THIOREDOXIN_1"/>
    <property type="match status" value="1"/>
</dbReference>
<dbReference type="CDD" id="cd02966">
    <property type="entry name" value="TlpA_like_family"/>
    <property type="match status" value="1"/>
</dbReference>
<dbReference type="PROSITE" id="PS51352">
    <property type="entry name" value="THIOREDOXIN_2"/>
    <property type="match status" value="1"/>
</dbReference>
<keyword evidence="7" id="KW-0413">Isomerase</keyword>
<evidence type="ECO:0000256" key="4">
    <source>
        <dbReference type="ARBA" id="ARBA00023284"/>
    </source>
</evidence>
<dbReference type="Pfam" id="PF00085">
    <property type="entry name" value="Thioredoxin"/>
    <property type="match status" value="1"/>
</dbReference>
<proteinExistence type="predicted"/>
<keyword evidence="2" id="KW-0201">Cytochrome c-type biogenesis</keyword>
<dbReference type="SUPFAM" id="SSF52833">
    <property type="entry name" value="Thioredoxin-like"/>
    <property type="match status" value="1"/>
</dbReference>
<dbReference type="Gene3D" id="3.40.30.10">
    <property type="entry name" value="Glutaredoxin"/>
    <property type="match status" value="1"/>
</dbReference>
<dbReference type="GO" id="GO:0017004">
    <property type="term" value="P:cytochrome complex assembly"/>
    <property type="evidence" value="ECO:0007669"/>
    <property type="project" value="UniProtKB-KW"/>
</dbReference>
<name>A0A4R6WRE3_9SPHI</name>
<comment type="caution">
    <text evidence="7">The sequence shown here is derived from an EMBL/GenBank/DDBJ whole genome shotgun (WGS) entry which is preliminary data.</text>
</comment>
<organism evidence="7 8">
    <name type="scientific">Sphingobacterium yanglingense</name>
    <dbReference type="NCBI Taxonomy" id="1437280"/>
    <lineage>
        <taxon>Bacteria</taxon>
        <taxon>Pseudomonadati</taxon>
        <taxon>Bacteroidota</taxon>
        <taxon>Sphingobacteriia</taxon>
        <taxon>Sphingobacteriales</taxon>
        <taxon>Sphingobacteriaceae</taxon>
        <taxon>Sphingobacterium</taxon>
    </lineage>
</organism>
<dbReference type="InterPro" id="IPR036249">
    <property type="entry name" value="Thioredoxin-like_sf"/>
</dbReference>
<evidence type="ECO:0000313" key="8">
    <source>
        <dbReference type="Proteomes" id="UP000295292"/>
    </source>
</evidence>
<dbReference type="Proteomes" id="UP000295292">
    <property type="component" value="Unassembled WGS sequence"/>
</dbReference>
<evidence type="ECO:0000313" key="7">
    <source>
        <dbReference type="EMBL" id="TDQ79196.1"/>
    </source>
</evidence>
<evidence type="ECO:0000256" key="5">
    <source>
        <dbReference type="SAM" id="SignalP"/>
    </source>
</evidence>
<sequence>MMKINTFCLLLIVSFFINTVSGQVDTISPLNIGDMIPQELWDTPLEVVNNPTGKKIVKLSDYRNKKLIILDFWATWCGSCMQSMLHIRQLESSYSGKVAFLKVNSESTKDSPERIVKAFAKLKAMSNVDLSTMEYIYPDKYLDKYFAHASIPHMVWIYDGKYIGSTYAEGLTVDAIDGVLNNTPLHAHLKNDRLDFQTNTSIREQVDLRLSTYPVVEELFTGYLDGLSPNFGQFYKKDGTYVYRMVNLKLNILYANAFRTLFFEVPSWAIHIDSTVAEPVQRALNNVELRKDVFCFEVQSSDTLTEDDILKRLRDCLLSNFKVAPVRTIEKTPFWQMEIADPDILKASVRFIDKKGNKEHITFRELRSKIYTSLKLPVNDLITVKSSLFEVEIPKNIDWTDIKSLQDFLVTIGIQLIKVEKDIPTITFKKV</sequence>
<keyword evidence="8" id="KW-1185">Reference proteome</keyword>
<keyword evidence="4" id="KW-0676">Redox-active center</keyword>
<evidence type="ECO:0000259" key="6">
    <source>
        <dbReference type="PROSITE" id="PS51352"/>
    </source>
</evidence>
<evidence type="ECO:0000256" key="3">
    <source>
        <dbReference type="ARBA" id="ARBA00023157"/>
    </source>
</evidence>
<dbReference type="PANTHER" id="PTHR42852">
    <property type="entry name" value="THIOL:DISULFIDE INTERCHANGE PROTEIN DSBE"/>
    <property type="match status" value="1"/>
</dbReference>
<accession>A0A4R6WRE3</accession>
<dbReference type="PANTHER" id="PTHR42852:SF6">
    <property type="entry name" value="THIOL:DISULFIDE INTERCHANGE PROTEIN DSBE"/>
    <property type="match status" value="1"/>
</dbReference>
<comment type="subcellular location">
    <subcellularLocation>
        <location evidence="1">Cell envelope</location>
    </subcellularLocation>
</comment>
<dbReference type="AlphaFoldDB" id="A0A4R6WRE3"/>
<dbReference type="GO" id="GO:0030313">
    <property type="term" value="C:cell envelope"/>
    <property type="evidence" value="ECO:0007669"/>
    <property type="project" value="UniProtKB-SubCell"/>
</dbReference>
<keyword evidence="5" id="KW-0732">Signal</keyword>
<evidence type="ECO:0000256" key="1">
    <source>
        <dbReference type="ARBA" id="ARBA00004196"/>
    </source>
</evidence>
<dbReference type="InterPro" id="IPR017937">
    <property type="entry name" value="Thioredoxin_CS"/>
</dbReference>
<evidence type="ECO:0000256" key="2">
    <source>
        <dbReference type="ARBA" id="ARBA00022748"/>
    </source>
</evidence>
<dbReference type="EMBL" id="SNYV01000011">
    <property type="protein sequence ID" value="TDQ79196.1"/>
    <property type="molecule type" value="Genomic_DNA"/>
</dbReference>
<keyword evidence="3" id="KW-1015">Disulfide bond</keyword>
<protein>
    <submittedName>
        <fullName evidence="7">Thiol-disulfide isomerase/thioredoxin</fullName>
    </submittedName>
</protein>
<gene>
    <name evidence="7" type="ORF">CLV99_0628</name>
</gene>